<evidence type="ECO:0000313" key="3">
    <source>
        <dbReference type="Proteomes" id="UP001314263"/>
    </source>
</evidence>
<keyword evidence="3" id="KW-1185">Reference proteome</keyword>
<organism evidence="2 3">
    <name type="scientific">Coccomyxa viridis</name>
    <dbReference type="NCBI Taxonomy" id="1274662"/>
    <lineage>
        <taxon>Eukaryota</taxon>
        <taxon>Viridiplantae</taxon>
        <taxon>Chlorophyta</taxon>
        <taxon>core chlorophytes</taxon>
        <taxon>Trebouxiophyceae</taxon>
        <taxon>Trebouxiophyceae incertae sedis</taxon>
        <taxon>Coccomyxaceae</taxon>
        <taxon>Coccomyxa</taxon>
    </lineage>
</organism>
<comment type="caution">
    <text evidence="2">The sequence shown here is derived from an EMBL/GenBank/DDBJ whole genome shotgun (WGS) entry which is preliminary data.</text>
</comment>
<name>A0AAV1I4B7_9CHLO</name>
<accession>A0AAV1I4B7</accession>
<keyword evidence="1" id="KW-0812">Transmembrane</keyword>
<evidence type="ECO:0000256" key="1">
    <source>
        <dbReference type="SAM" id="Phobius"/>
    </source>
</evidence>
<protein>
    <submittedName>
        <fullName evidence="2">Uncharacterized protein</fullName>
    </submittedName>
</protein>
<feature type="transmembrane region" description="Helical" evidence="1">
    <location>
        <begin position="15"/>
        <end position="35"/>
    </location>
</feature>
<dbReference type="Proteomes" id="UP001314263">
    <property type="component" value="Unassembled WGS sequence"/>
</dbReference>
<sequence length="54" mass="5404">MPRRGDALFKATTGFLGLATAATGAYLVASMIGAYSSAKQQGDKAATGPGAQQQ</sequence>
<dbReference type="AlphaFoldDB" id="A0AAV1I4B7"/>
<reference evidence="2 3" key="1">
    <citation type="submission" date="2023-10" db="EMBL/GenBank/DDBJ databases">
        <authorList>
            <person name="Maclean D."/>
            <person name="Macfadyen A."/>
        </authorList>
    </citation>
    <scope>NUCLEOTIDE SEQUENCE [LARGE SCALE GENOMIC DNA]</scope>
</reference>
<proteinExistence type="predicted"/>
<gene>
    <name evidence="2" type="ORF">CVIRNUC_005399</name>
</gene>
<keyword evidence="1" id="KW-0472">Membrane</keyword>
<keyword evidence="1" id="KW-1133">Transmembrane helix</keyword>
<dbReference type="EMBL" id="CAUYUE010000006">
    <property type="protein sequence ID" value="CAK0781540.1"/>
    <property type="molecule type" value="Genomic_DNA"/>
</dbReference>
<evidence type="ECO:0000313" key="2">
    <source>
        <dbReference type="EMBL" id="CAK0781540.1"/>
    </source>
</evidence>